<organism evidence="7 9">
    <name type="scientific">Aneurinibacillus migulanus</name>
    <name type="common">Bacillus migulanus</name>
    <dbReference type="NCBI Taxonomy" id="47500"/>
    <lineage>
        <taxon>Bacteria</taxon>
        <taxon>Bacillati</taxon>
        <taxon>Bacillota</taxon>
        <taxon>Bacilli</taxon>
        <taxon>Bacillales</taxon>
        <taxon>Paenibacillaceae</taxon>
        <taxon>Aneurinibacillus group</taxon>
        <taxon>Aneurinibacillus</taxon>
    </lineage>
</organism>
<feature type="domain" description="Inositolphosphotransferase Aur1/Ipt1" evidence="6">
    <location>
        <begin position="105"/>
        <end position="279"/>
    </location>
</feature>
<protein>
    <submittedName>
        <fullName evidence="8">PAP2 superfamily protein</fullName>
    </submittedName>
</protein>
<reference evidence="7 9" key="1">
    <citation type="submission" date="2015-07" db="EMBL/GenBank/DDBJ databases">
        <title>Fjat-14205 dsm 2895.</title>
        <authorList>
            <person name="Liu B."/>
            <person name="Wang J."/>
            <person name="Zhu Y."/>
            <person name="Liu G."/>
            <person name="Chen Q."/>
            <person name="Chen Z."/>
            <person name="Lan J."/>
            <person name="Che J."/>
            <person name="Ge C."/>
            <person name="Shi H."/>
            <person name="Pan Z."/>
            <person name="Liu X."/>
        </authorList>
    </citation>
    <scope>NUCLEOTIDE SEQUENCE [LARGE SCALE GENOMIC DNA]</scope>
    <source>
        <strain evidence="7 9">DSM 2895</strain>
    </source>
</reference>
<evidence type="ECO:0000313" key="7">
    <source>
        <dbReference type="EMBL" id="KON94405.1"/>
    </source>
</evidence>
<evidence type="ECO:0000256" key="4">
    <source>
        <dbReference type="ARBA" id="ARBA00023136"/>
    </source>
</evidence>
<gene>
    <name evidence="7" type="ORF">AF333_01765</name>
    <name evidence="8" type="ORF">SAMN04487909_14135</name>
</gene>
<evidence type="ECO:0000313" key="8">
    <source>
        <dbReference type="EMBL" id="SDK15499.1"/>
    </source>
</evidence>
<dbReference type="GO" id="GO:0016020">
    <property type="term" value="C:membrane"/>
    <property type="evidence" value="ECO:0007669"/>
    <property type="project" value="UniProtKB-SubCell"/>
</dbReference>
<evidence type="ECO:0000256" key="2">
    <source>
        <dbReference type="ARBA" id="ARBA00022692"/>
    </source>
</evidence>
<dbReference type="EMBL" id="FNED01000041">
    <property type="protein sequence ID" value="SDK15499.1"/>
    <property type="molecule type" value="Genomic_DNA"/>
</dbReference>
<proteinExistence type="predicted"/>
<dbReference type="STRING" id="47500.AF333_01765"/>
<dbReference type="Gene3D" id="1.20.144.10">
    <property type="entry name" value="Phosphatidic acid phosphatase type 2/haloperoxidase"/>
    <property type="match status" value="1"/>
</dbReference>
<feature type="transmembrane region" description="Helical" evidence="5">
    <location>
        <begin position="159"/>
        <end position="180"/>
    </location>
</feature>
<feature type="transmembrane region" description="Helical" evidence="5">
    <location>
        <begin position="21"/>
        <end position="38"/>
    </location>
</feature>
<dbReference type="Proteomes" id="UP000037269">
    <property type="component" value="Unassembled WGS sequence"/>
</dbReference>
<dbReference type="AlphaFoldDB" id="A0A0D1XL33"/>
<dbReference type="InterPro" id="IPR026841">
    <property type="entry name" value="Aur1/Ipt1"/>
</dbReference>
<name>A0A0D1XL33_ANEMI</name>
<dbReference type="PANTHER" id="PTHR31310:SF7">
    <property type="entry name" value="PA-PHOSPHATASE RELATED-FAMILY PROTEIN DDB_G0268928"/>
    <property type="match status" value="1"/>
</dbReference>
<dbReference type="RefSeq" id="WP_043066456.1">
    <property type="nucleotide sequence ID" value="NZ_BJOA01000192.1"/>
</dbReference>
<feature type="transmembrane region" description="Helical" evidence="5">
    <location>
        <begin position="74"/>
        <end position="95"/>
    </location>
</feature>
<dbReference type="GeneID" id="42303938"/>
<keyword evidence="4 5" id="KW-0472">Membrane</keyword>
<dbReference type="InterPro" id="IPR052185">
    <property type="entry name" value="IPC_Synthase-Related"/>
</dbReference>
<dbReference type="OrthoDB" id="9775789at2"/>
<evidence type="ECO:0000256" key="5">
    <source>
        <dbReference type="SAM" id="Phobius"/>
    </source>
</evidence>
<feature type="transmembrane region" description="Helical" evidence="5">
    <location>
        <begin position="268"/>
        <end position="286"/>
    </location>
</feature>
<accession>A0A0D1XL33</accession>
<dbReference type="Proteomes" id="UP000182836">
    <property type="component" value="Unassembled WGS sequence"/>
</dbReference>
<sequence length="302" mass="35126">MRITMNHFAPFYFRRVLLHEYFMSLLFLQILVRLAFNAYFGKWFVLYAIVLGVYWFLIYYGQRTLAPVANRIRLLWNVIMMNFAFTSIKEIIPIWGMDPADGMLASIDRMLVGGDLSLLLQKWYSAPLTEVMSIGYLSFLVALFTTFIVYGFWASLDKLALFCAGIFTLYGIGITGYTLIPGEGPFVHFATSYTKELTGYFFTGWNAEIVKAGSAKYDVFPSLHVGVGLFLLMFYYAHNRRVFYLYLVPFVFIVLSTLYLRYHYFIDLVVGAFFSVFSYHIAKALYKKEIEGMGRYDLHYRI</sequence>
<keyword evidence="3 5" id="KW-1133">Transmembrane helix</keyword>
<keyword evidence="2 5" id="KW-0812">Transmembrane</keyword>
<dbReference type="PANTHER" id="PTHR31310">
    <property type="match status" value="1"/>
</dbReference>
<feature type="transmembrane region" description="Helical" evidence="5">
    <location>
        <begin position="243"/>
        <end position="262"/>
    </location>
</feature>
<feature type="transmembrane region" description="Helical" evidence="5">
    <location>
        <begin position="44"/>
        <end position="62"/>
    </location>
</feature>
<evidence type="ECO:0000256" key="1">
    <source>
        <dbReference type="ARBA" id="ARBA00004141"/>
    </source>
</evidence>
<dbReference type="PATRIC" id="fig|47500.8.peg.455"/>
<feature type="transmembrane region" description="Helical" evidence="5">
    <location>
        <begin position="219"/>
        <end position="236"/>
    </location>
</feature>
<keyword evidence="9" id="KW-1185">Reference proteome</keyword>
<feature type="transmembrane region" description="Helical" evidence="5">
    <location>
        <begin position="133"/>
        <end position="152"/>
    </location>
</feature>
<evidence type="ECO:0000313" key="10">
    <source>
        <dbReference type="Proteomes" id="UP000182836"/>
    </source>
</evidence>
<evidence type="ECO:0000259" key="6">
    <source>
        <dbReference type="Pfam" id="PF14378"/>
    </source>
</evidence>
<evidence type="ECO:0000313" key="9">
    <source>
        <dbReference type="Proteomes" id="UP000037269"/>
    </source>
</evidence>
<comment type="subcellular location">
    <subcellularLocation>
        <location evidence="1">Membrane</location>
        <topology evidence="1">Multi-pass membrane protein</topology>
    </subcellularLocation>
</comment>
<evidence type="ECO:0000256" key="3">
    <source>
        <dbReference type="ARBA" id="ARBA00022989"/>
    </source>
</evidence>
<dbReference type="EMBL" id="LGUG01000004">
    <property type="protein sequence ID" value="KON94405.1"/>
    <property type="molecule type" value="Genomic_DNA"/>
</dbReference>
<dbReference type="Pfam" id="PF14378">
    <property type="entry name" value="PAP2_3"/>
    <property type="match status" value="1"/>
</dbReference>
<reference evidence="8 10" key="2">
    <citation type="submission" date="2016-10" db="EMBL/GenBank/DDBJ databases">
        <authorList>
            <person name="de Groot N.N."/>
        </authorList>
    </citation>
    <scope>NUCLEOTIDE SEQUENCE [LARGE SCALE GENOMIC DNA]</scope>
    <source>
        <strain evidence="8 10">DSM 2895</strain>
    </source>
</reference>